<dbReference type="Gene3D" id="1.10.287.470">
    <property type="entry name" value="Helix hairpin bin"/>
    <property type="match status" value="1"/>
</dbReference>
<accession>A0A6F8T2Q4</accession>
<keyword evidence="3" id="KW-1133">Transmembrane helix</keyword>
<sequence>MVNRMNFDRNSKQVKIGIVIAIIFLLYLFVHHFSKSKPTGIPLPAVIVEKPIEAEMAEYVTQTGTTVAFNSVNLVARIEGYLESIKFTDGTNVKKGTELFVIQPQSYLEKLKAAQATVAASKAAYAYDKSEYARQKRMYKENATSLNNVEKWLAQSQASEAQVNKAIADEAIAAINYSYTHVSAPFDGRIGRHLVDVGNLVGNGKATDLATIEQVDTLYIYFNLNELDLLKLRKAALARGFKPKDINQVIVDINLQNETGFRHKAKLNFINTGLNAATGTMELRALLDNKDHIFVPGLFVQVRVPITKPEKQLTVPDASLLYDQIGPYLLVVDDNNVVVLKRVSLGSLQEGMRAITKGLDAQNRVIIGGLQNATPGNKVQIQDQKKTAE</sequence>
<dbReference type="Gene3D" id="2.40.30.170">
    <property type="match status" value="1"/>
</dbReference>
<keyword evidence="3" id="KW-0472">Membrane</keyword>
<dbReference type="Gene3D" id="2.40.50.100">
    <property type="match status" value="1"/>
</dbReference>
<dbReference type="InterPro" id="IPR058626">
    <property type="entry name" value="MdtA-like_b-barrel"/>
</dbReference>
<comment type="subcellular location">
    <subcellularLocation>
        <location evidence="1">Cell inner membrane</location>
        <topology evidence="1">Lipid-anchor</topology>
    </subcellularLocation>
</comment>
<evidence type="ECO:0000256" key="2">
    <source>
        <dbReference type="ARBA" id="ARBA00009477"/>
    </source>
</evidence>
<dbReference type="GO" id="GO:0005886">
    <property type="term" value="C:plasma membrane"/>
    <property type="evidence" value="ECO:0007669"/>
    <property type="project" value="TreeGrafter"/>
</dbReference>
<name>A0A6F8T2Q4_9GAMM</name>
<reference evidence="7" key="1">
    <citation type="journal article" date="2020" name="Microbiol. Resour. Announc.">
        <title>Complete Genome Sequence of Novel Psychrotolerant Legionella Strain TUM19329, Isolated from Antarctic Lake Sediment.</title>
        <authorList>
            <person name="Shimada S."/>
            <person name="Nakai R."/>
            <person name="Aoki K."/>
            <person name="Shimoeda N."/>
            <person name="Ohno G."/>
            <person name="Miyazaki Y."/>
            <person name="Kudoh S."/>
            <person name="Imura S."/>
            <person name="Watanabe K."/>
            <person name="Ishii Y."/>
            <person name="Tateda K."/>
        </authorList>
    </citation>
    <scope>NUCLEOTIDE SEQUENCE [LARGE SCALE GENOMIC DNA]</scope>
    <source>
        <strain evidence="7">TUM19329</strain>
    </source>
</reference>
<keyword evidence="8" id="KW-1185">Reference proteome</keyword>
<dbReference type="PANTHER" id="PTHR30158">
    <property type="entry name" value="ACRA/E-RELATED COMPONENT OF DRUG EFFLUX TRANSPORTER"/>
    <property type="match status" value="1"/>
</dbReference>
<dbReference type="InterPro" id="IPR006143">
    <property type="entry name" value="RND_pump_MFP"/>
</dbReference>
<protein>
    <submittedName>
        <fullName evidence="7">MexE family multidrug efflux RND transporter periplasmic adaptor subunit</fullName>
    </submittedName>
</protein>
<feature type="domain" description="Multidrug resistance protein MdtA-like C-terminal permuted SH3" evidence="6">
    <location>
        <begin position="313"/>
        <end position="371"/>
    </location>
</feature>
<feature type="domain" description="Multidrug resistance protein MdtA-like barrel-sandwich hybrid" evidence="4">
    <location>
        <begin position="71"/>
        <end position="212"/>
    </location>
</feature>
<dbReference type="Proteomes" id="UP000502894">
    <property type="component" value="Chromosome"/>
</dbReference>
<evidence type="ECO:0000259" key="4">
    <source>
        <dbReference type="Pfam" id="PF25917"/>
    </source>
</evidence>
<dbReference type="GO" id="GO:0046677">
    <property type="term" value="P:response to antibiotic"/>
    <property type="evidence" value="ECO:0007669"/>
    <property type="project" value="TreeGrafter"/>
</dbReference>
<comment type="similarity">
    <text evidence="2">Belongs to the membrane fusion protein (MFP) (TC 8.A.1) family.</text>
</comment>
<dbReference type="AlphaFoldDB" id="A0A6F8T2Q4"/>
<dbReference type="InterPro" id="IPR058625">
    <property type="entry name" value="MdtA-like_BSH"/>
</dbReference>
<evidence type="ECO:0000313" key="7">
    <source>
        <dbReference type="EMBL" id="BCA94678.1"/>
    </source>
</evidence>
<dbReference type="InterPro" id="IPR058627">
    <property type="entry name" value="MdtA-like_C"/>
</dbReference>
<dbReference type="GO" id="GO:0030313">
    <property type="term" value="C:cell envelope"/>
    <property type="evidence" value="ECO:0007669"/>
    <property type="project" value="UniProtKB-SubCell"/>
</dbReference>
<organism evidence="7 8">
    <name type="scientific">Legionella antarctica</name>
    <dbReference type="NCBI Taxonomy" id="2708020"/>
    <lineage>
        <taxon>Bacteria</taxon>
        <taxon>Pseudomonadati</taxon>
        <taxon>Pseudomonadota</taxon>
        <taxon>Gammaproteobacteria</taxon>
        <taxon>Legionellales</taxon>
        <taxon>Legionellaceae</taxon>
        <taxon>Legionella</taxon>
    </lineage>
</organism>
<feature type="transmembrane region" description="Helical" evidence="3">
    <location>
        <begin position="12"/>
        <end position="30"/>
    </location>
</feature>
<dbReference type="EMBL" id="AP022839">
    <property type="protein sequence ID" value="BCA94678.1"/>
    <property type="molecule type" value="Genomic_DNA"/>
</dbReference>
<proteinExistence type="inferred from homology"/>
<dbReference type="PANTHER" id="PTHR30158:SF24">
    <property type="entry name" value="HLYD FAMILY SECRETION PROTEIN"/>
    <property type="match status" value="1"/>
</dbReference>
<gene>
    <name evidence="7" type="ORF">TUM19329_10390</name>
</gene>
<evidence type="ECO:0000256" key="3">
    <source>
        <dbReference type="SAM" id="Phobius"/>
    </source>
</evidence>
<evidence type="ECO:0000313" key="8">
    <source>
        <dbReference type="Proteomes" id="UP000502894"/>
    </source>
</evidence>
<keyword evidence="3" id="KW-0812">Transmembrane</keyword>
<dbReference type="Pfam" id="PF25917">
    <property type="entry name" value="BSH_RND"/>
    <property type="match status" value="1"/>
</dbReference>
<evidence type="ECO:0000256" key="1">
    <source>
        <dbReference type="ARBA" id="ARBA00004519"/>
    </source>
</evidence>
<dbReference type="SUPFAM" id="SSF111369">
    <property type="entry name" value="HlyD-like secretion proteins"/>
    <property type="match status" value="1"/>
</dbReference>
<dbReference type="Gene3D" id="2.40.420.20">
    <property type="match status" value="1"/>
</dbReference>
<dbReference type="Pfam" id="PF25967">
    <property type="entry name" value="RND-MFP_C"/>
    <property type="match status" value="1"/>
</dbReference>
<feature type="domain" description="Multidrug resistance protein MdtA-like beta-barrel" evidence="5">
    <location>
        <begin position="217"/>
        <end position="306"/>
    </location>
</feature>
<dbReference type="KEGG" id="lant:TUM19329_10390"/>
<dbReference type="NCBIfam" id="TIGR01730">
    <property type="entry name" value="RND_mfp"/>
    <property type="match status" value="1"/>
</dbReference>
<dbReference type="Pfam" id="PF25944">
    <property type="entry name" value="Beta-barrel_RND"/>
    <property type="match status" value="1"/>
</dbReference>
<evidence type="ECO:0000259" key="6">
    <source>
        <dbReference type="Pfam" id="PF25967"/>
    </source>
</evidence>
<dbReference type="GO" id="GO:0022857">
    <property type="term" value="F:transmembrane transporter activity"/>
    <property type="evidence" value="ECO:0007669"/>
    <property type="project" value="InterPro"/>
</dbReference>
<evidence type="ECO:0000259" key="5">
    <source>
        <dbReference type="Pfam" id="PF25944"/>
    </source>
</evidence>